<sequence length="107" mass="12232">MGNAEVSRVALAGLGGGGDRRCSTLGLNMAHILSMKPYSIVFLVKKWQVGKLVLAAKYTYYLLPIEDHQEMSPNILIQGRFWWRQESKPLSIHLCKEYFPEKYIICD</sequence>
<proteinExistence type="predicted"/>
<reference evidence="1" key="1">
    <citation type="submission" date="2014-02" db="EMBL/GenBank/DDBJ databases">
        <title>The Genome Sequence of Trichophyton rubrum (morphotype fischeri) CBS 288.86.</title>
        <authorList>
            <consortium name="The Broad Institute Genomics Platform"/>
            <person name="Cuomo C.A."/>
            <person name="White T.C."/>
            <person name="Graser Y."/>
            <person name="Martinez-Rossi N."/>
            <person name="Heitman J."/>
            <person name="Young S.K."/>
            <person name="Zeng Q."/>
            <person name="Gargeya S."/>
            <person name="Abouelleil A."/>
            <person name="Alvarado L."/>
            <person name="Chapman S.B."/>
            <person name="Gainer-Dewar J."/>
            <person name="Goldberg J."/>
            <person name="Griggs A."/>
            <person name="Gujja S."/>
            <person name="Hansen M."/>
            <person name="Howarth C."/>
            <person name="Imamovic A."/>
            <person name="Larimer J."/>
            <person name="Martinez D."/>
            <person name="Murphy C."/>
            <person name="Pearson M.D."/>
            <person name="Persinoti G."/>
            <person name="Poon T."/>
            <person name="Priest M."/>
            <person name="Roberts A.D."/>
            <person name="Saif S."/>
            <person name="Shea T.D."/>
            <person name="Sykes S.N."/>
            <person name="Wortman J."/>
            <person name="Nusbaum C."/>
            <person name="Birren B."/>
        </authorList>
    </citation>
    <scope>NUCLEOTIDE SEQUENCE [LARGE SCALE GENOMIC DNA]</scope>
    <source>
        <strain evidence="1">CBS 288.86</strain>
    </source>
</reference>
<organism evidence="1">
    <name type="scientific">Trichophyton rubrum CBS 288.86</name>
    <dbReference type="NCBI Taxonomy" id="1215330"/>
    <lineage>
        <taxon>Eukaryota</taxon>
        <taxon>Fungi</taxon>
        <taxon>Dikarya</taxon>
        <taxon>Ascomycota</taxon>
        <taxon>Pezizomycotina</taxon>
        <taxon>Eurotiomycetes</taxon>
        <taxon>Eurotiomycetidae</taxon>
        <taxon>Onygenales</taxon>
        <taxon>Arthrodermataceae</taxon>
        <taxon>Trichophyton</taxon>
    </lineage>
</organism>
<dbReference type="Proteomes" id="UP000023758">
    <property type="component" value="Unassembled WGS sequence"/>
</dbReference>
<protein>
    <submittedName>
        <fullName evidence="1">Uncharacterized protein</fullName>
    </submittedName>
</protein>
<accession>A0A022W5J5</accession>
<dbReference type="HOGENOM" id="CLU_2211851_0_0_1"/>
<dbReference type="EMBL" id="KK207815">
    <property type="protein sequence ID" value="EZF53582.1"/>
    <property type="molecule type" value="Genomic_DNA"/>
</dbReference>
<evidence type="ECO:0000313" key="1">
    <source>
        <dbReference type="EMBL" id="EZF53582.1"/>
    </source>
</evidence>
<dbReference type="AlphaFoldDB" id="A0A022W5J5"/>
<name>A0A022W5J5_TRIRU</name>
<gene>
    <name evidence="1" type="ORF">H103_03558</name>
</gene>